<keyword evidence="2" id="KW-1185">Reference proteome</keyword>
<proteinExistence type="predicted"/>
<reference evidence="1 2" key="1">
    <citation type="submission" date="2017-12" db="EMBL/GenBank/DDBJ databases">
        <authorList>
            <person name="Hurst M.R.H."/>
        </authorList>
    </citation>
    <scope>NUCLEOTIDE SEQUENCE [LARGE SCALE GENOMIC DNA]</scope>
</reference>
<protein>
    <submittedName>
        <fullName evidence="1">Uncharacterized protein</fullName>
    </submittedName>
</protein>
<gene>
    <name evidence="1" type="ORF">LIKHA_23</name>
</gene>
<sequence>MRKELKRFIRDGVSETLRQRKEFDEEFSKVSDRIAAGKKKMEEASKYRSLIQKAGGFLTRG</sequence>
<name>A0A2I7SDE7_9CAUD</name>
<accession>A0A2I7SDE7</accession>
<evidence type="ECO:0000313" key="1">
    <source>
        <dbReference type="EMBL" id="AUS03922.1"/>
    </source>
</evidence>
<organism evidence="1 2">
    <name type="scientific">Paenibacillus phage Likha</name>
    <dbReference type="NCBI Taxonomy" id="2070193"/>
    <lineage>
        <taxon>Viruses</taxon>
        <taxon>Duplodnaviria</taxon>
        <taxon>Heunggongvirae</taxon>
        <taxon>Uroviricota</taxon>
        <taxon>Caudoviricetes</taxon>
        <taxon>Fernvirus</taxon>
        <taxon>Fernvirus likha</taxon>
    </lineage>
</organism>
<dbReference type="EMBL" id="MG727702">
    <property type="protein sequence ID" value="AUS03922.1"/>
    <property type="molecule type" value="Genomic_DNA"/>
</dbReference>
<evidence type="ECO:0000313" key="2">
    <source>
        <dbReference type="Proteomes" id="UP000241929"/>
    </source>
</evidence>
<dbReference type="Proteomes" id="UP000241929">
    <property type="component" value="Genome"/>
</dbReference>